<comment type="caution">
    <text evidence="1">The sequence shown here is derived from an EMBL/GenBank/DDBJ whole genome shotgun (WGS) entry which is preliminary data.</text>
</comment>
<dbReference type="Proteomes" id="UP000214646">
    <property type="component" value="Unassembled WGS sequence"/>
</dbReference>
<name>A0A225E0E7_9BACT</name>
<proteinExistence type="predicted"/>
<gene>
    <name evidence="1" type="ORF">FRUB_01615</name>
</gene>
<evidence type="ECO:0000313" key="1">
    <source>
        <dbReference type="EMBL" id="OWK45284.1"/>
    </source>
</evidence>
<evidence type="ECO:0000313" key="2">
    <source>
        <dbReference type="Proteomes" id="UP000214646"/>
    </source>
</evidence>
<reference evidence="2" key="1">
    <citation type="submission" date="2017-06" db="EMBL/GenBank/DDBJ databases">
        <title>Genome analysis of Fimbriiglobus ruber SP5, the first member of the order Planctomycetales with confirmed chitinolytic capability.</title>
        <authorList>
            <person name="Ravin N.V."/>
            <person name="Rakitin A.L."/>
            <person name="Ivanova A.A."/>
            <person name="Beletsky A.V."/>
            <person name="Kulichevskaya I.S."/>
            <person name="Mardanov A.V."/>
            <person name="Dedysh S.N."/>
        </authorList>
    </citation>
    <scope>NUCLEOTIDE SEQUENCE [LARGE SCALE GENOMIC DNA]</scope>
    <source>
        <strain evidence="2">SP5</strain>
    </source>
</reference>
<dbReference type="EMBL" id="NIDE01000002">
    <property type="protein sequence ID" value="OWK45284.1"/>
    <property type="molecule type" value="Genomic_DNA"/>
</dbReference>
<dbReference type="AlphaFoldDB" id="A0A225E0E7"/>
<accession>A0A225E0E7</accession>
<evidence type="ECO:0008006" key="3">
    <source>
        <dbReference type="Google" id="ProtNLM"/>
    </source>
</evidence>
<organism evidence="1 2">
    <name type="scientific">Fimbriiglobus ruber</name>
    <dbReference type="NCBI Taxonomy" id="1908690"/>
    <lineage>
        <taxon>Bacteria</taxon>
        <taxon>Pseudomonadati</taxon>
        <taxon>Planctomycetota</taxon>
        <taxon>Planctomycetia</taxon>
        <taxon>Gemmatales</taxon>
        <taxon>Gemmataceae</taxon>
        <taxon>Fimbriiglobus</taxon>
    </lineage>
</organism>
<keyword evidence="2" id="KW-1185">Reference proteome</keyword>
<sequence length="155" mass="16528">MCGFDDWLANQLRDAAAAHRWRLDETRRPAAALDLACAPRPTVLLVQADPAADRPDALQLVADVCARSPDVAVVVVSDAKLSEGEQAAWTATALDLGARYVLFPPLVRTILEDLTVGLMTAAVRRARGTAAAVSPPTALAESEFIDLAEEGHEDE</sequence>
<protein>
    <recommendedName>
        <fullName evidence="3">Response regulatory domain-containing protein</fullName>
    </recommendedName>
</protein>